<name>A0A2K8PBC5_STRLA</name>
<dbReference type="PANTHER" id="PTHR30055:SF225">
    <property type="entry name" value="TRANSCRIPTIONAL REGULATORY PROTEIN-RELATED"/>
    <property type="match status" value="1"/>
</dbReference>
<dbReference type="InterPro" id="IPR050109">
    <property type="entry name" value="HTH-type_TetR-like_transc_reg"/>
</dbReference>
<keyword evidence="5" id="KW-1185">Reference proteome</keyword>
<dbReference type="Pfam" id="PF00440">
    <property type="entry name" value="TetR_N"/>
    <property type="match status" value="1"/>
</dbReference>
<sequence length="201" mass="22096">MTGSGRPLGVVPGRRRGPELERAILDAALEQLGTVGWASLTMEGVAAGARTGKAALYRRWSSKADLVADALREGLPELGGIADHGSVREDLYDLCVRMRDVMASPAGEALRAMLHECDHIHADRFREVVWDGLHEPAHRLIRELVDRGIKRGDVRPDATSPLLTDVIPAMFMYRAKVCGSEWPDPEIAEMIDGLVVPMLRR</sequence>
<protein>
    <submittedName>
        <fullName evidence="4">Transcriptional regulator, TetR family</fullName>
    </submittedName>
</protein>
<dbReference type="Proteomes" id="UP000231791">
    <property type="component" value="Chromosome"/>
</dbReference>
<keyword evidence="2" id="KW-0238">DNA-binding</keyword>
<keyword evidence="3" id="KW-0804">Transcription</keyword>
<dbReference type="AlphaFoldDB" id="A0A2K8PBC5"/>
<dbReference type="Gene3D" id="1.10.10.60">
    <property type="entry name" value="Homeodomain-like"/>
    <property type="match status" value="1"/>
</dbReference>
<evidence type="ECO:0000256" key="3">
    <source>
        <dbReference type="ARBA" id="ARBA00023163"/>
    </source>
</evidence>
<dbReference type="Gene3D" id="1.10.357.10">
    <property type="entry name" value="Tetracycline Repressor, domain 2"/>
    <property type="match status" value="1"/>
</dbReference>
<dbReference type="InterPro" id="IPR001647">
    <property type="entry name" value="HTH_TetR"/>
</dbReference>
<dbReference type="GO" id="GO:0003700">
    <property type="term" value="F:DNA-binding transcription factor activity"/>
    <property type="evidence" value="ECO:0007669"/>
    <property type="project" value="TreeGrafter"/>
</dbReference>
<dbReference type="KEGG" id="slx:SLAV_10840"/>
<evidence type="ECO:0000256" key="2">
    <source>
        <dbReference type="ARBA" id="ARBA00023125"/>
    </source>
</evidence>
<dbReference type="PROSITE" id="PS50977">
    <property type="entry name" value="HTH_TETR_2"/>
    <property type="match status" value="1"/>
</dbReference>
<dbReference type="GeneID" id="49383229"/>
<dbReference type="InterPro" id="IPR011075">
    <property type="entry name" value="TetR_C"/>
</dbReference>
<evidence type="ECO:0000256" key="1">
    <source>
        <dbReference type="ARBA" id="ARBA00023015"/>
    </source>
</evidence>
<gene>
    <name evidence="4" type="ORF">SLAV_10840</name>
</gene>
<accession>A0A2K8PBC5</accession>
<dbReference type="SUPFAM" id="SSF46689">
    <property type="entry name" value="Homeodomain-like"/>
    <property type="match status" value="1"/>
</dbReference>
<dbReference type="SUPFAM" id="SSF48498">
    <property type="entry name" value="Tetracyclin repressor-like, C-terminal domain"/>
    <property type="match status" value="1"/>
</dbReference>
<dbReference type="PANTHER" id="PTHR30055">
    <property type="entry name" value="HTH-TYPE TRANSCRIPTIONAL REGULATOR RUTR"/>
    <property type="match status" value="1"/>
</dbReference>
<reference evidence="4 5" key="1">
    <citation type="submission" date="2017-11" db="EMBL/GenBank/DDBJ databases">
        <title>Complete genome sequence of Streptomyces lavendulae subsp. lavendulae CCM 3239 (formerly 'Streptomyces aureofaciens CCM 3239'), the producer of the angucycline-type antibiotic auricin.</title>
        <authorList>
            <person name="Busche T."/>
            <person name="Novakova R."/>
            <person name="Al'Dilaimi A."/>
            <person name="Homerova D."/>
            <person name="Feckova L."/>
            <person name="Rezuchova B."/>
            <person name="Mingyar E."/>
            <person name="Csolleiova D."/>
            <person name="Bekeova C."/>
            <person name="Winkler A."/>
            <person name="Sevcikova B."/>
            <person name="Kalinowski J."/>
            <person name="Kormanec J."/>
            <person name="Ruckert C."/>
        </authorList>
    </citation>
    <scope>NUCLEOTIDE SEQUENCE [LARGE SCALE GENOMIC DNA]</scope>
    <source>
        <strain evidence="4 5">CCM 3239</strain>
    </source>
</reference>
<evidence type="ECO:0000313" key="4">
    <source>
        <dbReference type="EMBL" id="ATZ24036.1"/>
    </source>
</evidence>
<dbReference type="EMBL" id="CP024985">
    <property type="protein sequence ID" value="ATZ24036.1"/>
    <property type="molecule type" value="Genomic_DNA"/>
</dbReference>
<dbReference type="OrthoDB" id="9796019at2"/>
<evidence type="ECO:0000313" key="5">
    <source>
        <dbReference type="Proteomes" id="UP000231791"/>
    </source>
</evidence>
<keyword evidence="1" id="KW-0805">Transcription regulation</keyword>
<dbReference type="RefSeq" id="WP_030239591.1">
    <property type="nucleotide sequence ID" value="NZ_CP024985.1"/>
</dbReference>
<dbReference type="Pfam" id="PF16859">
    <property type="entry name" value="TetR_C_11"/>
    <property type="match status" value="1"/>
</dbReference>
<proteinExistence type="predicted"/>
<organism evidence="4 5">
    <name type="scientific">Streptomyces lavendulae subsp. lavendulae</name>
    <dbReference type="NCBI Taxonomy" id="58340"/>
    <lineage>
        <taxon>Bacteria</taxon>
        <taxon>Bacillati</taxon>
        <taxon>Actinomycetota</taxon>
        <taxon>Actinomycetes</taxon>
        <taxon>Kitasatosporales</taxon>
        <taxon>Streptomycetaceae</taxon>
        <taxon>Streptomyces</taxon>
    </lineage>
</organism>
<dbReference type="InterPro" id="IPR009057">
    <property type="entry name" value="Homeodomain-like_sf"/>
</dbReference>
<dbReference type="GO" id="GO:0000976">
    <property type="term" value="F:transcription cis-regulatory region binding"/>
    <property type="evidence" value="ECO:0007669"/>
    <property type="project" value="TreeGrafter"/>
</dbReference>
<dbReference type="InterPro" id="IPR036271">
    <property type="entry name" value="Tet_transcr_reg_TetR-rel_C_sf"/>
</dbReference>